<dbReference type="InterPro" id="IPR000237">
    <property type="entry name" value="GRIP_dom"/>
</dbReference>
<proteinExistence type="predicted"/>
<evidence type="ECO:0000256" key="2">
    <source>
        <dbReference type="ARBA" id="ARBA00004496"/>
    </source>
</evidence>
<evidence type="ECO:0000256" key="5">
    <source>
        <dbReference type="ARBA" id="ARBA00023136"/>
    </source>
</evidence>
<accession>A0A915IPK4</accession>
<dbReference type="PROSITE" id="PS50913">
    <property type="entry name" value="GRIP"/>
    <property type="match status" value="1"/>
</dbReference>
<evidence type="ECO:0000256" key="6">
    <source>
        <dbReference type="SAM" id="Coils"/>
    </source>
</evidence>
<evidence type="ECO:0000259" key="7">
    <source>
        <dbReference type="PROSITE" id="PS50913"/>
    </source>
</evidence>
<evidence type="ECO:0000313" key="8">
    <source>
        <dbReference type="Proteomes" id="UP000887565"/>
    </source>
</evidence>
<dbReference type="GO" id="GO:0005794">
    <property type="term" value="C:Golgi apparatus"/>
    <property type="evidence" value="ECO:0007669"/>
    <property type="project" value="TreeGrafter"/>
</dbReference>
<dbReference type="WBParaSite" id="nRc.2.0.1.t15912-RA">
    <property type="protein sequence ID" value="nRc.2.0.1.t15912-RA"/>
    <property type="gene ID" value="nRc.2.0.1.g15912"/>
</dbReference>
<dbReference type="PANTHER" id="PTHR23157:SF25">
    <property type="entry name" value="GRIP AND COILED-COIL DOMAIN-CONTAINING PROTEIN 1"/>
    <property type="match status" value="1"/>
</dbReference>
<evidence type="ECO:0000256" key="1">
    <source>
        <dbReference type="ARBA" id="ARBA00004184"/>
    </source>
</evidence>
<keyword evidence="4 6" id="KW-0175">Coiled coil</keyword>
<feature type="coiled-coil region" evidence="6">
    <location>
        <begin position="191"/>
        <end position="243"/>
    </location>
</feature>
<sequence>MYKISSKNARATQKYVNTVELSLFYIRNLCRFYDNPNSCDILLRYSVNLSSFYGCAYVTESHRRLVASIETEYQNRISDMENELVKQRDRMTQILAEKDQELESLRRVHLMNQPGTSAMSMGDDTFAHSFVQQRASAVRSDSRISYTSLEEPYMMTSEEANSPSPFAPADPVPSPMLSHYQKEVARRDYDLQRMRVDLRRLESQLVAAQHDLISKELTNHEIVEKLKDEIRNLETKFARQRDFGGPKIHGDSSELCDNIEYLKNVFQQLIRCTEPRAKLPMIKAICRALKFTPKEIDEVMQCYKHASNVFPDRNPTSIIKKEYPDSCLKCATCGKALLR</sequence>
<evidence type="ECO:0000256" key="4">
    <source>
        <dbReference type="ARBA" id="ARBA00023054"/>
    </source>
</evidence>
<dbReference type="Proteomes" id="UP000887565">
    <property type="component" value="Unplaced"/>
</dbReference>
<feature type="coiled-coil region" evidence="6">
    <location>
        <begin position="70"/>
        <end position="108"/>
    </location>
</feature>
<dbReference type="PANTHER" id="PTHR23157">
    <property type="entry name" value="GRIP AND COILED-COIL DOMAIN-CONTAINING PROTEIN 1"/>
    <property type="match status" value="1"/>
</dbReference>
<protein>
    <submittedName>
        <fullName evidence="9">GRIP domain-containing protein</fullName>
    </submittedName>
</protein>
<organism evidence="8 9">
    <name type="scientific">Romanomermis culicivorax</name>
    <name type="common">Nematode worm</name>
    <dbReference type="NCBI Taxonomy" id="13658"/>
    <lineage>
        <taxon>Eukaryota</taxon>
        <taxon>Metazoa</taxon>
        <taxon>Ecdysozoa</taxon>
        <taxon>Nematoda</taxon>
        <taxon>Enoplea</taxon>
        <taxon>Dorylaimia</taxon>
        <taxon>Mermithida</taxon>
        <taxon>Mermithoidea</taxon>
        <taxon>Mermithidae</taxon>
        <taxon>Romanomermis</taxon>
    </lineage>
</organism>
<feature type="domain" description="GRIP" evidence="7">
    <location>
        <begin position="252"/>
        <end position="302"/>
    </location>
</feature>
<dbReference type="InterPro" id="IPR051952">
    <property type="entry name" value="Golgi-autophagy_related"/>
</dbReference>
<keyword evidence="3" id="KW-0963">Cytoplasm</keyword>
<dbReference type="AlphaFoldDB" id="A0A915IPK4"/>
<evidence type="ECO:0000313" key="9">
    <source>
        <dbReference type="WBParaSite" id="nRc.2.0.1.t15912-RA"/>
    </source>
</evidence>
<dbReference type="Pfam" id="PF01465">
    <property type="entry name" value="GRIP"/>
    <property type="match status" value="1"/>
</dbReference>
<keyword evidence="8" id="KW-1185">Reference proteome</keyword>
<reference evidence="9" key="1">
    <citation type="submission" date="2022-11" db="UniProtKB">
        <authorList>
            <consortium name="WormBaseParasite"/>
        </authorList>
    </citation>
    <scope>IDENTIFICATION</scope>
</reference>
<comment type="subcellular location">
    <subcellularLocation>
        <location evidence="2">Cytoplasm</location>
    </subcellularLocation>
    <subcellularLocation>
        <location evidence="1">Endomembrane system</location>
        <topology evidence="1">Peripheral membrane protein</topology>
    </subcellularLocation>
</comment>
<name>A0A915IPK4_ROMCU</name>
<evidence type="ECO:0000256" key="3">
    <source>
        <dbReference type="ARBA" id="ARBA00022490"/>
    </source>
</evidence>
<keyword evidence="5" id="KW-0472">Membrane</keyword>